<evidence type="ECO:0000313" key="2">
    <source>
        <dbReference type="Proteomes" id="UP001175226"/>
    </source>
</evidence>
<organism evidence="1 2">
    <name type="scientific">Armillaria borealis</name>
    <dbReference type="NCBI Taxonomy" id="47425"/>
    <lineage>
        <taxon>Eukaryota</taxon>
        <taxon>Fungi</taxon>
        <taxon>Dikarya</taxon>
        <taxon>Basidiomycota</taxon>
        <taxon>Agaricomycotina</taxon>
        <taxon>Agaricomycetes</taxon>
        <taxon>Agaricomycetidae</taxon>
        <taxon>Agaricales</taxon>
        <taxon>Marasmiineae</taxon>
        <taxon>Physalacriaceae</taxon>
        <taxon>Armillaria</taxon>
    </lineage>
</organism>
<name>A0AA39J4R7_9AGAR</name>
<accession>A0AA39J4R7</accession>
<proteinExistence type="predicted"/>
<sequence>MSGTPQTLSPNVTSWKSTADIVRPINNNLHADANPLCCEEGRRIGVVLRIDYGGEVNWVLSARLSPGFELLHANTRDILKNESLDNISNRAKDRRFWDNSKTNDAIKTGVYRCRRPRKKPLGTFTIQVQTDHIQYSQSSVPGRLESVNFQLEGCVALDHHNSQVFVLCRSVKLEFEIEVIPSKDKVGVWNVNSDYRKGRDPDTAARSEKLNADKA</sequence>
<dbReference type="AlphaFoldDB" id="A0AA39J4R7"/>
<reference evidence="1" key="1">
    <citation type="submission" date="2023-06" db="EMBL/GenBank/DDBJ databases">
        <authorList>
            <consortium name="Lawrence Berkeley National Laboratory"/>
            <person name="Ahrendt S."/>
            <person name="Sahu N."/>
            <person name="Indic B."/>
            <person name="Wong-Bajracharya J."/>
            <person name="Merenyi Z."/>
            <person name="Ke H.-M."/>
            <person name="Monk M."/>
            <person name="Kocsube S."/>
            <person name="Drula E."/>
            <person name="Lipzen A."/>
            <person name="Balint B."/>
            <person name="Henrissat B."/>
            <person name="Andreopoulos B."/>
            <person name="Martin F.M."/>
            <person name="Harder C.B."/>
            <person name="Rigling D."/>
            <person name="Ford K.L."/>
            <person name="Foster G.D."/>
            <person name="Pangilinan J."/>
            <person name="Papanicolaou A."/>
            <person name="Barry K."/>
            <person name="LaButti K."/>
            <person name="Viragh M."/>
            <person name="Koriabine M."/>
            <person name="Yan M."/>
            <person name="Riley R."/>
            <person name="Champramary S."/>
            <person name="Plett K.L."/>
            <person name="Tsai I.J."/>
            <person name="Slot J."/>
            <person name="Sipos G."/>
            <person name="Plett J."/>
            <person name="Nagy L.G."/>
            <person name="Grigoriev I.V."/>
        </authorList>
    </citation>
    <scope>NUCLEOTIDE SEQUENCE</scope>
    <source>
        <strain evidence="1">FPL87.14</strain>
    </source>
</reference>
<gene>
    <name evidence="1" type="ORF">EV421DRAFT_1739789</name>
</gene>
<protein>
    <submittedName>
        <fullName evidence="1">Uncharacterized protein</fullName>
    </submittedName>
</protein>
<evidence type="ECO:0000313" key="1">
    <source>
        <dbReference type="EMBL" id="KAK0436135.1"/>
    </source>
</evidence>
<dbReference type="Proteomes" id="UP001175226">
    <property type="component" value="Unassembled WGS sequence"/>
</dbReference>
<dbReference type="EMBL" id="JAUEPT010000057">
    <property type="protein sequence ID" value="KAK0436135.1"/>
    <property type="molecule type" value="Genomic_DNA"/>
</dbReference>
<keyword evidence="2" id="KW-1185">Reference proteome</keyword>
<comment type="caution">
    <text evidence="1">The sequence shown here is derived from an EMBL/GenBank/DDBJ whole genome shotgun (WGS) entry which is preliminary data.</text>
</comment>